<evidence type="ECO:0000256" key="5">
    <source>
        <dbReference type="ARBA" id="ARBA00023136"/>
    </source>
</evidence>
<feature type="transmembrane region" description="Helical" evidence="6">
    <location>
        <begin position="372"/>
        <end position="388"/>
    </location>
</feature>
<feature type="transmembrane region" description="Helical" evidence="6">
    <location>
        <begin position="342"/>
        <end position="366"/>
    </location>
</feature>
<keyword evidence="8" id="KW-1185">Reference proteome</keyword>
<name>A0ABY9JSQ9_9ACTN</name>
<dbReference type="PANTHER" id="PTHR23513">
    <property type="entry name" value="INTEGRAL MEMBRANE EFFLUX PROTEIN-RELATED"/>
    <property type="match status" value="1"/>
</dbReference>
<dbReference type="CDD" id="cd06173">
    <property type="entry name" value="MFS_MefA_like"/>
    <property type="match status" value="1"/>
</dbReference>
<dbReference type="InterPro" id="IPR011701">
    <property type="entry name" value="MFS"/>
</dbReference>
<protein>
    <submittedName>
        <fullName evidence="7">MFS transporter</fullName>
    </submittedName>
</protein>
<dbReference type="RefSeq" id="WP_147964080.1">
    <property type="nucleotide sequence ID" value="NZ_CP120983.1"/>
</dbReference>
<feature type="transmembrane region" description="Helical" evidence="6">
    <location>
        <begin position="12"/>
        <end position="33"/>
    </location>
</feature>
<keyword evidence="5 6" id="KW-0472">Membrane</keyword>
<feature type="transmembrane region" description="Helical" evidence="6">
    <location>
        <begin position="45"/>
        <end position="68"/>
    </location>
</feature>
<evidence type="ECO:0000256" key="4">
    <source>
        <dbReference type="ARBA" id="ARBA00022989"/>
    </source>
</evidence>
<dbReference type="Pfam" id="PF07690">
    <property type="entry name" value="MFS_1"/>
    <property type="match status" value="1"/>
</dbReference>
<dbReference type="Gene3D" id="1.20.1250.20">
    <property type="entry name" value="MFS general substrate transporter like domains"/>
    <property type="match status" value="1"/>
</dbReference>
<feature type="transmembrane region" description="Helical" evidence="6">
    <location>
        <begin position="284"/>
        <end position="302"/>
    </location>
</feature>
<feature type="transmembrane region" description="Helical" evidence="6">
    <location>
        <begin position="222"/>
        <end position="244"/>
    </location>
</feature>
<feature type="transmembrane region" description="Helical" evidence="6">
    <location>
        <begin position="308"/>
        <end position="330"/>
    </location>
</feature>
<feature type="transmembrane region" description="Helical" evidence="6">
    <location>
        <begin position="256"/>
        <end position="277"/>
    </location>
</feature>
<evidence type="ECO:0000313" key="7">
    <source>
        <dbReference type="EMBL" id="WLQ69061.1"/>
    </source>
</evidence>
<dbReference type="InterPro" id="IPR036259">
    <property type="entry name" value="MFS_trans_sf"/>
</dbReference>
<dbReference type="Proteomes" id="UP001224433">
    <property type="component" value="Chromosome"/>
</dbReference>
<evidence type="ECO:0000256" key="1">
    <source>
        <dbReference type="ARBA" id="ARBA00004651"/>
    </source>
</evidence>
<dbReference type="EMBL" id="CP120983">
    <property type="protein sequence ID" value="WLQ69061.1"/>
    <property type="molecule type" value="Genomic_DNA"/>
</dbReference>
<gene>
    <name evidence="7" type="ORF">P8A20_26520</name>
</gene>
<evidence type="ECO:0000256" key="2">
    <source>
        <dbReference type="ARBA" id="ARBA00022475"/>
    </source>
</evidence>
<feature type="transmembrane region" description="Helical" evidence="6">
    <location>
        <begin position="75"/>
        <end position="94"/>
    </location>
</feature>
<dbReference type="PANTHER" id="PTHR23513:SF6">
    <property type="entry name" value="MAJOR FACILITATOR SUPERFAMILY ASSOCIATED DOMAIN-CONTAINING PROTEIN"/>
    <property type="match status" value="1"/>
</dbReference>
<dbReference type="SUPFAM" id="SSF103473">
    <property type="entry name" value="MFS general substrate transporter"/>
    <property type="match status" value="1"/>
</dbReference>
<proteinExistence type="predicted"/>
<sequence>MTVGALVRDRTARLCLTGLLVSGFGTSAMWLTSGIWVKTVTGSDGLAALTVCAMWAPVLAGPSLGAVADLVPRRLLLVTVNLVMAGLMASLLLVGPEHRIGALFAVLVVHGASGVLLDAAEAALIAAAVEARLVGDFNGLRTTANEGMKLLAPLVGAGLFARYGAGPVVVLDAVTFALAALVLGRLRVEEPAGARAQAREARRGGTAAGLRLLRGSAELRPLVYAGALTMLLAGLNGAAVYAVVDDALGRSPAYAGVLYAFQGAGSVAVGLLAGPLLRRFPERSFAAAGIAVFAVAVGARALGGGAVALAASLAIGAGLPCVLIAAMTAVQRETPDVVLGRTAAAAGSLMTAPNAVALAGGAGLVAVVDVRLLLPAVAVAGLLTAARLRTGRWGRASRAPTGPSS</sequence>
<organism evidence="7 8">
    <name type="scientific">Streptomyces glycanivorans</name>
    <dbReference type="NCBI Taxonomy" id="3033808"/>
    <lineage>
        <taxon>Bacteria</taxon>
        <taxon>Bacillati</taxon>
        <taxon>Actinomycetota</taxon>
        <taxon>Actinomycetes</taxon>
        <taxon>Kitasatosporales</taxon>
        <taxon>Streptomycetaceae</taxon>
        <taxon>Streptomyces</taxon>
    </lineage>
</organism>
<evidence type="ECO:0000256" key="3">
    <source>
        <dbReference type="ARBA" id="ARBA00022692"/>
    </source>
</evidence>
<keyword evidence="4 6" id="KW-1133">Transmembrane helix</keyword>
<accession>A0ABY9JSQ9</accession>
<reference evidence="7 8" key="1">
    <citation type="submission" date="2023-03" db="EMBL/GenBank/DDBJ databases">
        <title>Isolation and description of six Streptomyces strains from soil environments, able to metabolize different microbial glucans.</title>
        <authorList>
            <person name="Widen T."/>
            <person name="Larsbrink J."/>
        </authorList>
    </citation>
    <scope>NUCLEOTIDE SEQUENCE [LARGE SCALE GENOMIC DNA]</scope>
    <source>
        <strain evidence="7 8">Alt3</strain>
    </source>
</reference>
<evidence type="ECO:0000256" key="6">
    <source>
        <dbReference type="SAM" id="Phobius"/>
    </source>
</evidence>
<keyword evidence="2" id="KW-1003">Cell membrane</keyword>
<comment type="subcellular location">
    <subcellularLocation>
        <location evidence="1">Cell membrane</location>
        <topology evidence="1">Multi-pass membrane protein</topology>
    </subcellularLocation>
</comment>
<keyword evidence="3 6" id="KW-0812">Transmembrane</keyword>
<evidence type="ECO:0000313" key="8">
    <source>
        <dbReference type="Proteomes" id="UP001224433"/>
    </source>
</evidence>